<feature type="transmembrane region" description="Helical" evidence="8">
    <location>
        <begin position="330"/>
        <end position="349"/>
    </location>
</feature>
<dbReference type="AlphaFoldDB" id="A0A2J7QY70"/>
<dbReference type="GO" id="GO:0043025">
    <property type="term" value="C:neuronal cell body"/>
    <property type="evidence" value="ECO:0007669"/>
    <property type="project" value="TreeGrafter"/>
</dbReference>
<dbReference type="PANTHER" id="PTHR21143:SF133">
    <property type="entry name" value="GUSTATORY AND PHEROMONE RECEPTOR 32A-RELATED"/>
    <property type="match status" value="1"/>
</dbReference>
<feature type="transmembrane region" description="Helical" evidence="8">
    <location>
        <begin position="141"/>
        <end position="159"/>
    </location>
</feature>
<dbReference type="Pfam" id="PF08395">
    <property type="entry name" value="7tm_7"/>
    <property type="match status" value="1"/>
</dbReference>
<comment type="caution">
    <text evidence="9">The sequence shown here is derived from an EMBL/GenBank/DDBJ whole genome shotgun (WGS) entry which is preliminary data.</text>
</comment>
<dbReference type="GO" id="GO:0008049">
    <property type="term" value="P:male courtship behavior"/>
    <property type="evidence" value="ECO:0007669"/>
    <property type="project" value="TreeGrafter"/>
</dbReference>
<dbReference type="GO" id="GO:0007635">
    <property type="term" value="P:chemosensory behavior"/>
    <property type="evidence" value="ECO:0007669"/>
    <property type="project" value="TreeGrafter"/>
</dbReference>
<feature type="transmembrane region" description="Helical" evidence="8">
    <location>
        <begin position="46"/>
        <end position="66"/>
    </location>
</feature>
<dbReference type="FunCoup" id="A0A2J7QY70">
    <property type="interactions" value="48"/>
</dbReference>
<dbReference type="GO" id="GO:0030424">
    <property type="term" value="C:axon"/>
    <property type="evidence" value="ECO:0007669"/>
    <property type="project" value="TreeGrafter"/>
</dbReference>
<keyword evidence="10" id="KW-1185">Reference proteome</keyword>
<evidence type="ECO:0000256" key="2">
    <source>
        <dbReference type="ARBA" id="ARBA00022475"/>
    </source>
</evidence>
<reference evidence="9 10" key="1">
    <citation type="submission" date="2017-12" db="EMBL/GenBank/DDBJ databases">
        <title>Hemimetabolous genomes reveal molecular basis of termite eusociality.</title>
        <authorList>
            <person name="Harrison M.C."/>
            <person name="Jongepier E."/>
            <person name="Robertson H.M."/>
            <person name="Arning N."/>
            <person name="Bitard-Feildel T."/>
            <person name="Chao H."/>
            <person name="Childers C.P."/>
            <person name="Dinh H."/>
            <person name="Doddapaneni H."/>
            <person name="Dugan S."/>
            <person name="Gowin J."/>
            <person name="Greiner C."/>
            <person name="Han Y."/>
            <person name="Hu H."/>
            <person name="Hughes D.S.T."/>
            <person name="Huylmans A.-K."/>
            <person name="Kemena C."/>
            <person name="Kremer L.P.M."/>
            <person name="Lee S.L."/>
            <person name="Lopez-Ezquerra A."/>
            <person name="Mallet L."/>
            <person name="Monroy-Kuhn J.M."/>
            <person name="Moser A."/>
            <person name="Murali S.C."/>
            <person name="Muzny D.M."/>
            <person name="Otani S."/>
            <person name="Piulachs M.-D."/>
            <person name="Poelchau M."/>
            <person name="Qu J."/>
            <person name="Schaub F."/>
            <person name="Wada-Katsumata A."/>
            <person name="Worley K.C."/>
            <person name="Xie Q."/>
            <person name="Ylla G."/>
            <person name="Poulsen M."/>
            <person name="Gibbs R.A."/>
            <person name="Schal C."/>
            <person name="Richards S."/>
            <person name="Belles X."/>
            <person name="Korb J."/>
            <person name="Bornberg-Bauer E."/>
        </authorList>
    </citation>
    <scope>NUCLEOTIDE SEQUENCE [LARGE SCALE GENOMIC DNA]</scope>
    <source>
        <tissue evidence="9">Whole body</tissue>
    </source>
</reference>
<dbReference type="GO" id="GO:0005886">
    <property type="term" value="C:plasma membrane"/>
    <property type="evidence" value="ECO:0007669"/>
    <property type="project" value="UniProtKB-SubCell"/>
</dbReference>
<evidence type="ECO:0000313" key="10">
    <source>
        <dbReference type="Proteomes" id="UP000235965"/>
    </source>
</evidence>
<dbReference type="InParanoid" id="A0A2J7QY70"/>
<comment type="function">
    <text evidence="8">Gustatory receptor which mediates acceptance or avoidance behavior, depending on its substrates.</text>
</comment>
<accession>A0A2J7QY70</accession>
<keyword evidence="7 8" id="KW-0807">Transducer</keyword>
<comment type="similarity">
    <text evidence="8">Belongs to the insect chemoreceptor superfamily. Gustatory receptor (GR) family.</text>
</comment>
<keyword evidence="2 8" id="KW-1003">Cell membrane</keyword>
<evidence type="ECO:0000256" key="8">
    <source>
        <dbReference type="RuleBase" id="RU363108"/>
    </source>
</evidence>
<feature type="transmembrane region" description="Helical" evidence="8">
    <location>
        <begin position="394"/>
        <end position="424"/>
    </location>
</feature>
<feature type="transmembrane region" description="Helical" evidence="8">
    <location>
        <begin position="165"/>
        <end position="191"/>
    </location>
</feature>
<gene>
    <name evidence="9" type="ORF">B7P43_G17405</name>
</gene>
<evidence type="ECO:0000256" key="4">
    <source>
        <dbReference type="ARBA" id="ARBA00022989"/>
    </source>
</evidence>
<evidence type="ECO:0000256" key="3">
    <source>
        <dbReference type="ARBA" id="ARBA00022692"/>
    </source>
</evidence>
<dbReference type="GO" id="GO:0007165">
    <property type="term" value="P:signal transduction"/>
    <property type="evidence" value="ECO:0007669"/>
    <property type="project" value="UniProtKB-KW"/>
</dbReference>
<dbReference type="PANTHER" id="PTHR21143">
    <property type="entry name" value="INVERTEBRATE GUSTATORY RECEPTOR"/>
    <property type="match status" value="1"/>
</dbReference>
<protein>
    <recommendedName>
        <fullName evidence="8">Gustatory receptor</fullName>
    </recommendedName>
</protein>
<proteinExistence type="inferred from homology"/>
<dbReference type="EMBL" id="NEVH01009126">
    <property type="protein sequence ID" value="PNF33540.1"/>
    <property type="molecule type" value="Genomic_DNA"/>
</dbReference>
<dbReference type="Proteomes" id="UP000235965">
    <property type="component" value="Unassembled WGS sequence"/>
</dbReference>
<dbReference type="GO" id="GO:0050909">
    <property type="term" value="P:sensory perception of taste"/>
    <property type="evidence" value="ECO:0007669"/>
    <property type="project" value="InterPro"/>
</dbReference>
<evidence type="ECO:0000313" key="9">
    <source>
        <dbReference type="EMBL" id="PNF33540.1"/>
    </source>
</evidence>
<evidence type="ECO:0000256" key="1">
    <source>
        <dbReference type="ARBA" id="ARBA00004651"/>
    </source>
</evidence>
<comment type="subcellular location">
    <subcellularLocation>
        <location evidence="1 8">Cell membrane</location>
        <topology evidence="1 8">Multi-pass membrane protein</topology>
    </subcellularLocation>
</comment>
<organism evidence="9 10">
    <name type="scientific">Cryptotermes secundus</name>
    <dbReference type="NCBI Taxonomy" id="105785"/>
    <lineage>
        <taxon>Eukaryota</taxon>
        <taxon>Metazoa</taxon>
        <taxon>Ecdysozoa</taxon>
        <taxon>Arthropoda</taxon>
        <taxon>Hexapoda</taxon>
        <taxon>Insecta</taxon>
        <taxon>Pterygota</taxon>
        <taxon>Neoptera</taxon>
        <taxon>Polyneoptera</taxon>
        <taxon>Dictyoptera</taxon>
        <taxon>Blattodea</taxon>
        <taxon>Blattoidea</taxon>
        <taxon>Termitoidae</taxon>
        <taxon>Kalotermitidae</taxon>
        <taxon>Cryptotermitinae</taxon>
        <taxon>Cryptotermes</taxon>
    </lineage>
</organism>
<evidence type="ECO:0000256" key="6">
    <source>
        <dbReference type="ARBA" id="ARBA00023170"/>
    </source>
</evidence>
<keyword evidence="3 8" id="KW-0812">Transmembrane</keyword>
<keyword evidence="6 8" id="KW-0675">Receptor</keyword>
<name>A0A2J7QY70_9NEOP</name>
<dbReference type="InterPro" id="IPR013604">
    <property type="entry name" value="7TM_chemorcpt"/>
</dbReference>
<evidence type="ECO:0000256" key="5">
    <source>
        <dbReference type="ARBA" id="ARBA00023136"/>
    </source>
</evidence>
<evidence type="ECO:0000256" key="7">
    <source>
        <dbReference type="ARBA" id="ARBA00023224"/>
    </source>
</evidence>
<keyword evidence="4 8" id="KW-1133">Transmembrane helix</keyword>
<keyword evidence="5 8" id="KW-0472">Membrane</keyword>
<feature type="transmembrane region" description="Helical" evidence="8">
    <location>
        <begin position="78"/>
        <end position="100"/>
    </location>
</feature>
<sequence>MNEAESDIELALRPLNIVSRILGLPHFSAHRDAFTGRVKRGDSRNVVWCVVVLCTLMTGFIINIISVQFSSVSYVFEIVAFIISMPIGYFGALLAVFGGMTFSRNKFSRFIVKISEIDKGLFGPKRVRIYSKQFASCIRQLVLLLFILIPFYCCDSYVFRSEVKYVYGFMHVSSLMKEIVILQYINVVWMVTDRLQYLNRHLEKSLELPAEILSNKRMAVNTTCLSKYEHTNQICPLRFNNYKNAGMLVSDFSVRRATRSICQVENLIKLRTLYDKISEVAALINGMYGIHVLVELTYNFLNVVLSIYGVIGVLAGSLKLNPTVSSSCYIAIYVCWILVSVVSVLVISVSCHRSSAEAEKCHQKTQKLLLLEPLRQETRCQLKLLSQQLSNAKIVFTACGVFAINLSILYNFVSSAATYVIVLVQFK</sequence>
<dbReference type="OrthoDB" id="6366728at2759"/>
<dbReference type="GO" id="GO:0030425">
    <property type="term" value="C:dendrite"/>
    <property type="evidence" value="ECO:0007669"/>
    <property type="project" value="TreeGrafter"/>
</dbReference>
<feature type="transmembrane region" description="Helical" evidence="8">
    <location>
        <begin position="300"/>
        <end position="318"/>
    </location>
</feature>